<evidence type="ECO:0000313" key="2">
    <source>
        <dbReference type="Proteomes" id="UP000000366"/>
    </source>
</evidence>
<reference evidence="1 2" key="1">
    <citation type="journal article" date="2007" name="J. Bacteriol.">
        <title>Whole-genome analysis of the methyl tert-butyl ether-degrading beta-proteobacterium Methylibium petroleiphilum PM1.</title>
        <authorList>
            <person name="Kane S.R."/>
            <person name="Chakicherla A.Y."/>
            <person name="Chain P.S.G."/>
            <person name="Schmidt R."/>
            <person name="Shin M.W."/>
            <person name="Legler T.C."/>
            <person name="Scow K.M."/>
            <person name="Larimer F.W."/>
            <person name="Lucas S.M."/>
            <person name="Richardson P.M."/>
            <person name="Hristova K.R."/>
        </authorList>
    </citation>
    <scope>NUCLEOTIDE SEQUENCE [LARGE SCALE GENOMIC DNA]</scope>
    <source>
        <strain evidence="2">ATCC BAA-1232 / LMG 22953 / PM1</strain>
        <plasmid evidence="1 2">RPME01</plasmid>
    </source>
</reference>
<dbReference type="KEGG" id="mpt:Mpe_B0307"/>
<organism evidence="1 2">
    <name type="scientific">Methylibium petroleiphilum (strain ATCC BAA-1232 / LMG 22953 / PM1)</name>
    <dbReference type="NCBI Taxonomy" id="420662"/>
    <lineage>
        <taxon>Bacteria</taxon>
        <taxon>Pseudomonadati</taxon>
        <taxon>Pseudomonadota</taxon>
        <taxon>Betaproteobacteria</taxon>
        <taxon>Burkholderiales</taxon>
        <taxon>Sphaerotilaceae</taxon>
        <taxon>Methylibium</taxon>
    </lineage>
</organism>
<protein>
    <submittedName>
        <fullName evidence="1">Uncharacterized protein</fullName>
    </submittedName>
</protein>
<gene>
    <name evidence="1" type="ordered locus">Mpe_B0307</name>
</gene>
<dbReference type="HOGENOM" id="CLU_1553490_0_0_4"/>
<dbReference type="AlphaFoldDB" id="A2SNE3"/>
<accession>A2SNE3</accession>
<dbReference type="Proteomes" id="UP000000366">
    <property type="component" value="Plasmid RPME01"/>
</dbReference>
<sequence length="172" mass="18839">MSSHDMAVRATLKVKPDVTLPFIWASITLFTDHFNINLAEGESVPNFGEMPLADDYEQSIELTEDGTLSLYLSCHAGHGEEPNYLQNLIDALDGMVIAGGALEVVDHDTSAANNDAVWARFIGADDTQRIYARLAYGLERGREWLVDVIDPSGFEQLSQLAKSLADAKLIKA</sequence>
<dbReference type="RefSeq" id="WP_011831670.1">
    <property type="nucleotide sequence ID" value="NC_008826.1"/>
</dbReference>
<proteinExistence type="predicted"/>
<name>A2SNE3_METPP</name>
<evidence type="ECO:0000313" key="1">
    <source>
        <dbReference type="EMBL" id="ABM97082.1"/>
    </source>
</evidence>
<dbReference type="EMBL" id="CP000556">
    <property type="protein sequence ID" value="ABM97082.1"/>
    <property type="molecule type" value="Genomic_DNA"/>
</dbReference>
<keyword evidence="1" id="KW-0614">Plasmid</keyword>
<keyword evidence="2" id="KW-1185">Reference proteome</keyword>
<geneLocation type="plasmid" evidence="1 2">
    <name>RPME01</name>
</geneLocation>